<keyword evidence="3" id="KW-0378">Hydrolase</keyword>
<keyword evidence="6" id="KW-0175">Coiled coil</keyword>
<dbReference type="InterPro" id="IPR027094">
    <property type="entry name" value="Mitofusin_fam"/>
</dbReference>
<dbReference type="PANTHER" id="PTHR10465">
    <property type="entry name" value="TRANSMEMBRANE GTPASE FZO1"/>
    <property type="match status" value="1"/>
</dbReference>
<evidence type="ECO:0000259" key="7">
    <source>
        <dbReference type="Pfam" id="PF00350"/>
    </source>
</evidence>
<name>A0A819ZZ58_9BILA</name>
<evidence type="ECO:0000256" key="1">
    <source>
        <dbReference type="ARBA" id="ARBA00004370"/>
    </source>
</evidence>
<feature type="domain" description="Dynamin N-terminal" evidence="7">
    <location>
        <begin position="79"/>
        <end position="301"/>
    </location>
</feature>
<dbReference type="PANTHER" id="PTHR10465:SF0">
    <property type="entry name" value="SARCALUMENIN"/>
    <property type="match status" value="1"/>
</dbReference>
<dbReference type="InterPro" id="IPR027417">
    <property type="entry name" value="P-loop_NTPase"/>
</dbReference>
<evidence type="ECO:0000256" key="5">
    <source>
        <dbReference type="ARBA" id="ARBA00023136"/>
    </source>
</evidence>
<dbReference type="SUPFAM" id="SSF52540">
    <property type="entry name" value="P-loop containing nucleoside triphosphate hydrolases"/>
    <property type="match status" value="1"/>
</dbReference>
<keyword evidence="4" id="KW-0342">GTP-binding</keyword>
<protein>
    <recommendedName>
        <fullName evidence="7">Dynamin N-terminal domain-containing protein</fullName>
    </recommendedName>
</protein>
<comment type="subcellular location">
    <subcellularLocation>
        <location evidence="1">Membrane</location>
    </subcellularLocation>
</comment>
<dbReference type="EMBL" id="CAJOBD010012018">
    <property type="protein sequence ID" value="CAF4175446.1"/>
    <property type="molecule type" value="Genomic_DNA"/>
</dbReference>
<evidence type="ECO:0000256" key="4">
    <source>
        <dbReference type="ARBA" id="ARBA00023134"/>
    </source>
</evidence>
<dbReference type="AlphaFoldDB" id="A0A819ZZ58"/>
<dbReference type="Pfam" id="PF00350">
    <property type="entry name" value="Dynamin_N"/>
    <property type="match status" value="1"/>
</dbReference>
<organism evidence="8 9">
    <name type="scientific">Rotaria sordida</name>
    <dbReference type="NCBI Taxonomy" id="392033"/>
    <lineage>
        <taxon>Eukaryota</taxon>
        <taxon>Metazoa</taxon>
        <taxon>Spiralia</taxon>
        <taxon>Gnathifera</taxon>
        <taxon>Rotifera</taxon>
        <taxon>Eurotatoria</taxon>
        <taxon>Bdelloidea</taxon>
        <taxon>Philodinida</taxon>
        <taxon>Philodinidae</taxon>
        <taxon>Rotaria</taxon>
    </lineage>
</organism>
<evidence type="ECO:0000256" key="3">
    <source>
        <dbReference type="ARBA" id="ARBA00022801"/>
    </source>
</evidence>
<comment type="caution">
    <text evidence="8">The sequence shown here is derived from an EMBL/GenBank/DDBJ whole genome shotgun (WGS) entry which is preliminary data.</text>
</comment>
<sequence>MAQERTTIVLPSMSEIKNMTIICLQECLAIGTKASALLKNKEASYDTDNKNDPSYLVQCLESEIKKVKYFELRMPIIAPMKAGKSTILNAVVGQDLLPTRNAAMTSIPTEIVLNVTNLEDGKYVEPYLKLQKKFIEQMSKLQDDLCKYLKEKALHSDDLKRKLERHTHLIDTAENIRDKSPKSPRLDTEISGTEHIRSVLTFINDVIRIYECLIRNDAFSDTREFLDVLPRIYAPYIAVGDDKCIHDSLGNLVLVDTPGPNEATTSSFLKEIFYRELEKAAVILVVLNFKSLNTEIDESIAKSIQTIREAKHGNDSLYAIVNQVDQRRKGDMTPQQIQDFVARRFNIGDPDSHSHEHKRVFETQALRALLAKQFLYEMKLYEKNHQNEQFNVAEILCGEDFITEVYGISWNGTATRDQLKSMAAKLWETSGFQLFLYEAIENLIQKAAPNCLKSAINQCRYCNSQLKENLQMRKNAMVKDAAKLHHQIDELKKDSKELEQVMSSQKKTLETATKEVSKFIENHFYQAKANGIKQLNQLFDKANIEDEEFERYIRQGVHSVAGTIGNFIRAYLGAVAQTSFTNMADMVTEIARLRLSNTLRFQNKDEADDYVQRIQRRVTVISENTLANVQATINTEYEKLCNNLNQKLKQTTEEILIRAQKRLMETFDLNILRPHSFKTDIEIQSRIEYKVQKEFRPWWLLWLVEIPDTEGNQDASSYTVHLGALEQQYKREGNDELQRTTTTFDLI</sequence>
<evidence type="ECO:0000256" key="6">
    <source>
        <dbReference type="SAM" id="Coils"/>
    </source>
</evidence>
<evidence type="ECO:0000313" key="8">
    <source>
        <dbReference type="EMBL" id="CAF4175446.1"/>
    </source>
</evidence>
<proteinExistence type="predicted"/>
<keyword evidence="2" id="KW-0547">Nucleotide-binding</keyword>
<evidence type="ECO:0000256" key="2">
    <source>
        <dbReference type="ARBA" id="ARBA00022741"/>
    </source>
</evidence>
<dbReference type="GO" id="GO:0007005">
    <property type="term" value="P:mitochondrion organization"/>
    <property type="evidence" value="ECO:0007669"/>
    <property type="project" value="UniProtKB-ARBA"/>
</dbReference>
<keyword evidence="5" id="KW-0472">Membrane</keyword>
<dbReference type="GO" id="GO:0003924">
    <property type="term" value="F:GTPase activity"/>
    <property type="evidence" value="ECO:0007669"/>
    <property type="project" value="InterPro"/>
</dbReference>
<dbReference type="GO" id="GO:0005525">
    <property type="term" value="F:GTP binding"/>
    <property type="evidence" value="ECO:0007669"/>
    <property type="project" value="UniProtKB-KW"/>
</dbReference>
<reference evidence="8" key="1">
    <citation type="submission" date="2021-02" db="EMBL/GenBank/DDBJ databases">
        <authorList>
            <person name="Nowell W R."/>
        </authorList>
    </citation>
    <scope>NUCLEOTIDE SEQUENCE</scope>
</reference>
<dbReference type="Proteomes" id="UP000663836">
    <property type="component" value="Unassembled WGS sequence"/>
</dbReference>
<feature type="coiled-coil region" evidence="6">
    <location>
        <begin position="474"/>
        <end position="515"/>
    </location>
</feature>
<dbReference type="Gene3D" id="3.40.50.300">
    <property type="entry name" value="P-loop containing nucleotide triphosphate hydrolases"/>
    <property type="match status" value="1"/>
</dbReference>
<dbReference type="InterPro" id="IPR045063">
    <property type="entry name" value="Dynamin_N"/>
</dbReference>
<evidence type="ECO:0000313" key="9">
    <source>
        <dbReference type="Proteomes" id="UP000663836"/>
    </source>
</evidence>
<gene>
    <name evidence="8" type="ORF">JBS370_LOCUS35230</name>
</gene>
<dbReference type="GO" id="GO:0016020">
    <property type="term" value="C:membrane"/>
    <property type="evidence" value="ECO:0007669"/>
    <property type="project" value="UniProtKB-SubCell"/>
</dbReference>
<accession>A0A819ZZ58</accession>